<evidence type="ECO:0000256" key="1">
    <source>
        <dbReference type="SAM" id="Phobius"/>
    </source>
</evidence>
<dbReference type="AlphaFoldDB" id="A0A7X6K5Z7"/>
<organism evidence="2 3">
    <name type="scientific">Arthrobacter mobilis</name>
    <dbReference type="NCBI Taxonomy" id="2724944"/>
    <lineage>
        <taxon>Bacteria</taxon>
        <taxon>Bacillati</taxon>
        <taxon>Actinomycetota</taxon>
        <taxon>Actinomycetes</taxon>
        <taxon>Micrococcales</taxon>
        <taxon>Micrococcaceae</taxon>
        <taxon>Arthrobacter</taxon>
    </lineage>
</organism>
<keyword evidence="1" id="KW-1133">Transmembrane helix</keyword>
<reference evidence="2 3" key="1">
    <citation type="submission" date="2020-04" db="EMBL/GenBank/DDBJ databases">
        <title>Arthrobacter sp. nov.</title>
        <authorList>
            <person name="Liu S."/>
        </authorList>
    </citation>
    <scope>NUCLEOTIDE SEQUENCE [LARGE SCALE GENOMIC DNA]</scope>
    <source>
        <strain evidence="2 3">E918</strain>
    </source>
</reference>
<dbReference type="RefSeq" id="WP_168485816.1">
    <property type="nucleotide sequence ID" value="NZ_JAAZSQ010000005.1"/>
</dbReference>
<name>A0A7X6K5Z7_9MICC</name>
<keyword evidence="1" id="KW-0472">Membrane</keyword>
<evidence type="ECO:0000313" key="3">
    <source>
        <dbReference type="Proteomes" id="UP000544090"/>
    </source>
</evidence>
<dbReference type="EMBL" id="JAAZSQ010000005">
    <property type="protein sequence ID" value="NKX54485.1"/>
    <property type="molecule type" value="Genomic_DNA"/>
</dbReference>
<protein>
    <submittedName>
        <fullName evidence="2">Uncharacterized protein</fullName>
    </submittedName>
</protein>
<dbReference type="Proteomes" id="UP000544090">
    <property type="component" value="Unassembled WGS sequence"/>
</dbReference>
<feature type="transmembrane region" description="Helical" evidence="1">
    <location>
        <begin position="30"/>
        <end position="48"/>
    </location>
</feature>
<comment type="caution">
    <text evidence="2">The sequence shown here is derived from an EMBL/GenBank/DDBJ whole genome shotgun (WGS) entry which is preliminary data.</text>
</comment>
<proteinExistence type="predicted"/>
<keyword evidence="1" id="KW-0812">Transmembrane</keyword>
<keyword evidence="3" id="KW-1185">Reference proteome</keyword>
<gene>
    <name evidence="2" type="ORF">HGG74_07990</name>
</gene>
<accession>A0A7X6K5Z7</accession>
<evidence type="ECO:0000313" key="2">
    <source>
        <dbReference type="EMBL" id="NKX54485.1"/>
    </source>
</evidence>
<sequence>MNRWQQLGPLQQDVLIGAGLGAALSLATWSWLWLAIGAWLGLCAGWTHDLARKRRVRREHARKTGAPVTWQERRAAEAGQREFRLRSASHYHVRDHAVQRRARNIAEAQGMDVLNAVFFLHYANRRFARPHRDDGLGPVNLHEVLGDLWSAEQIGEAICRSNVLIEDGWSYAWEPDKADRHLDELAAAHPGFSRRHLGRALDWGYELNR</sequence>